<dbReference type="Proteomes" id="UP000268973">
    <property type="component" value="Unassembled WGS sequence"/>
</dbReference>
<gene>
    <name evidence="2" type="ORF">EJ063_17205</name>
</gene>
<dbReference type="PROSITE" id="PS51833">
    <property type="entry name" value="HDOD"/>
    <property type="match status" value="1"/>
</dbReference>
<dbReference type="RefSeq" id="WP_126575561.1">
    <property type="nucleotide sequence ID" value="NZ_RXZH01000010.1"/>
</dbReference>
<sequence length="276" mass="30474">MSQQALISRINELPRIESVLQELLEMVNRDSIDFGELAHKMAMDQVLLARVLRMANSAQFGGIKGVSNINDAIVRIGIGAIRNLISSSILASTFPKIETLNIKDYWAGTFEVATIASAIAKDIKLDPNEAFTTGVLHNIGELMIHTLEPEKAVIISHRIESGENPAQVQRELLGVDAQQLGAVLAESWMFPNQLVDAIANVNHPAKAVESKRLACLMYLARDAHQRWDNMLDVDEKQRYLANSKAAQALHVSPLLVEKIDEIRGQGSELAYQLFDG</sequence>
<dbReference type="InterPro" id="IPR013976">
    <property type="entry name" value="HDOD"/>
</dbReference>
<keyword evidence="3" id="KW-1185">Reference proteome</keyword>
<reference evidence="2 3" key="1">
    <citation type="submission" date="2018-12" db="EMBL/GenBank/DDBJ databases">
        <title>Vibrio sp. isolated from China Sea.</title>
        <authorList>
            <person name="Li Y."/>
        </authorList>
    </citation>
    <scope>NUCLEOTIDE SEQUENCE [LARGE SCALE GENOMIC DNA]</scope>
    <source>
        <strain evidence="2 3">BEI207</strain>
    </source>
</reference>
<name>A0A3S0QBK6_9VIBR</name>
<comment type="caution">
    <text evidence="2">The sequence shown here is derived from an EMBL/GenBank/DDBJ whole genome shotgun (WGS) entry which is preliminary data.</text>
</comment>
<dbReference type="Gene3D" id="1.10.3210.10">
    <property type="entry name" value="Hypothetical protein af1432"/>
    <property type="match status" value="1"/>
</dbReference>
<feature type="domain" description="HDOD" evidence="1">
    <location>
        <begin position="13"/>
        <end position="204"/>
    </location>
</feature>
<dbReference type="Pfam" id="PF08668">
    <property type="entry name" value="HDOD"/>
    <property type="match status" value="1"/>
</dbReference>
<organism evidence="2 3">
    <name type="scientific">Vibrio aquaticus</name>
    <dbReference type="NCBI Taxonomy" id="2496559"/>
    <lineage>
        <taxon>Bacteria</taxon>
        <taxon>Pseudomonadati</taxon>
        <taxon>Pseudomonadota</taxon>
        <taxon>Gammaproteobacteria</taxon>
        <taxon>Vibrionales</taxon>
        <taxon>Vibrionaceae</taxon>
        <taxon>Vibrio</taxon>
    </lineage>
</organism>
<dbReference type="AlphaFoldDB" id="A0A3S0QBK6"/>
<dbReference type="EMBL" id="RXZH01000010">
    <property type="protein sequence ID" value="RTZ14187.1"/>
    <property type="molecule type" value="Genomic_DNA"/>
</dbReference>
<accession>A0A3S0QBK6</accession>
<proteinExistence type="predicted"/>
<dbReference type="PANTHER" id="PTHR33525">
    <property type="match status" value="1"/>
</dbReference>
<evidence type="ECO:0000313" key="2">
    <source>
        <dbReference type="EMBL" id="RTZ14187.1"/>
    </source>
</evidence>
<dbReference type="InterPro" id="IPR052340">
    <property type="entry name" value="RNase_Y/CdgJ"/>
</dbReference>
<dbReference type="OrthoDB" id="9770715at2"/>
<protein>
    <submittedName>
        <fullName evidence="2">HDOD domain-containing protein</fullName>
    </submittedName>
</protein>
<dbReference type="SUPFAM" id="SSF109604">
    <property type="entry name" value="HD-domain/PDEase-like"/>
    <property type="match status" value="1"/>
</dbReference>
<dbReference type="PANTHER" id="PTHR33525:SF6">
    <property type="entry name" value="HDOD DOMAIN-CONTAINING PROTEIN"/>
    <property type="match status" value="1"/>
</dbReference>
<evidence type="ECO:0000259" key="1">
    <source>
        <dbReference type="PROSITE" id="PS51833"/>
    </source>
</evidence>
<evidence type="ECO:0000313" key="3">
    <source>
        <dbReference type="Proteomes" id="UP000268973"/>
    </source>
</evidence>